<dbReference type="PROSITE" id="PS50883">
    <property type="entry name" value="EAL"/>
    <property type="match status" value="1"/>
</dbReference>
<proteinExistence type="predicted"/>
<dbReference type="Gene3D" id="3.20.20.450">
    <property type="entry name" value="EAL domain"/>
    <property type="match status" value="1"/>
</dbReference>
<evidence type="ECO:0000256" key="4">
    <source>
        <dbReference type="ARBA" id="ARBA00051114"/>
    </source>
</evidence>
<evidence type="ECO:0000256" key="7">
    <source>
        <dbReference type="SAM" id="Phobius"/>
    </source>
</evidence>
<dbReference type="InterPro" id="IPR035919">
    <property type="entry name" value="EAL_sf"/>
</dbReference>
<accession>A0A1I2M719</accession>
<feature type="transmembrane region" description="Helical" evidence="7">
    <location>
        <begin position="12"/>
        <end position="32"/>
    </location>
</feature>
<dbReference type="Pfam" id="PF00563">
    <property type="entry name" value="EAL"/>
    <property type="match status" value="1"/>
</dbReference>
<feature type="domain" description="PAS" evidence="8">
    <location>
        <begin position="182"/>
        <end position="227"/>
    </location>
</feature>
<evidence type="ECO:0000259" key="10">
    <source>
        <dbReference type="PROSITE" id="PS50887"/>
    </source>
</evidence>
<dbReference type="Gene3D" id="3.30.70.270">
    <property type="match status" value="2"/>
</dbReference>
<reference evidence="12" key="1">
    <citation type="submission" date="2016-10" db="EMBL/GenBank/DDBJ databases">
        <authorList>
            <person name="Varghese N."/>
            <person name="Submissions S."/>
        </authorList>
    </citation>
    <scope>NUCLEOTIDE SEQUENCE [LARGE SCALE GENOMIC DNA]</scope>
    <source>
        <strain evidence="12">CGMCC 1.10971</strain>
    </source>
</reference>
<feature type="region of interest" description="Disordered" evidence="6">
    <location>
        <begin position="1013"/>
        <end position="1034"/>
    </location>
</feature>
<dbReference type="SMART" id="SM00052">
    <property type="entry name" value="EAL"/>
    <property type="match status" value="1"/>
</dbReference>
<dbReference type="AlphaFoldDB" id="A0A1I2M719"/>
<keyword evidence="3" id="KW-0973">c-di-GMP</keyword>
<dbReference type="SUPFAM" id="SSF55073">
    <property type="entry name" value="Nucleotide cyclase"/>
    <property type="match status" value="2"/>
</dbReference>
<dbReference type="CDD" id="cd00130">
    <property type="entry name" value="PAS"/>
    <property type="match status" value="1"/>
</dbReference>
<dbReference type="GO" id="GO:0071111">
    <property type="term" value="F:cyclic-guanylate-specific phosphodiesterase activity"/>
    <property type="evidence" value="ECO:0007669"/>
    <property type="project" value="UniProtKB-EC"/>
</dbReference>
<evidence type="ECO:0000313" key="12">
    <source>
        <dbReference type="Proteomes" id="UP000198623"/>
    </source>
</evidence>
<dbReference type="Gene3D" id="3.30.450.20">
    <property type="entry name" value="PAS domain"/>
    <property type="match status" value="1"/>
</dbReference>
<keyword evidence="5" id="KW-0175">Coiled coil</keyword>
<dbReference type="FunFam" id="3.30.70.270:FF:000001">
    <property type="entry name" value="Diguanylate cyclase domain protein"/>
    <property type="match status" value="1"/>
</dbReference>
<dbReference type="PROSITE" id="PS50887">
    <property type="entry name" value="GGDEF"/>
    <property type="match status" value="2"/>
</dbReference>
<keyword evidence="7" id="KW-0472">Membrane</keyword>
<comment type="catalytic activity">
    <reaction evidence="4">
        <text>3',3'-c-di-GMP + H2O = 5'-phosphoguanylyl(3'-&gt;5')guanosine + H(+)</text>
        <dbReference type="Rhea" id="RHEA:24902"/>
        <dbReference type="ChEBI" id="CHEBI:15377"/>
        <dbReference type="ChEBI" id="CHEBI:15378"/>
        <dbReference type="ChEBI" id="CHEBI:58754"/>
        <dbReference type="ChEBI" id="CHEBI:58805"/>
        <dbReference type="EC" id="3.1.4.52"/>
    </reaction>
    <physiologicalReaction direction="left-to-right" evidence="4">
        <dbReference type="Rhea" id="RHEA:24903"/>
    </physiologicalReaction>
</comment>
<dbReference type="SMART" id="SM00267">
    <property type="entry name" value="GGDEF"/>
    <property type="match status" value="2"/>
</dbReference>
<evidence type="ECO:0000259" key="9">
    <source>
        <dbReference type="PROSITE" id="PS50883"/>
    </source>
</evidence>
<dbReference type="FunFam" id="3.20.20.450:FF:000001">
    <property type="entry name" value="Cyclic di-GMP phosphodiesterase yahA"/>
    <property type="match status" value="1"/>
</dbReference>
<dbReference type="Proteomes" id="UP000198623">
    <property type="component" value="Unassembled WGS sequence"/>
</dbReference>
<evidence type="ECO:0000256" key="1">
    <source>
        <dbReference type="ARBA" id="ARBA00001946"/>
    </source>
</evidence>
<feature type="domain" description="EAL" evidence="9">
    <location>
        <begin position="741"/>
        <end position="995"/>
    </location>
</feature>
<dbReference type="Pfam" id="PF00990">
    <property type="entry name" value="GGDEF"/>
    <property type="match status" value="2"/>
</dbReference>
<dbReference type="InterPro" id="IPR043128">
    <property type="entry name" value="Rev_trsase/Diguanyl_cyclase"/>
</dbReference>
<keyword evidence="12" id="KW-1185">Reference proteome</keyword>
<feature type="domain" description="GGDEF" evidence="10">
    <location>
        <begin position="586"/>
        <end position="732"/>
    </location>
</feature>
<organism evidence="11 12">
    <name type="scientific">Neptunomonas qingdaonensis</name>
    <dbReference type="NCBI Taxonomy" id="1045558"/>
    <lineage>
        <taxon>Bacteria</taxon>
        <taxon>Pseudomonadati</taxon>
        <taxon>Pseudomonadota</taxon>
        <taxon>Gammaproteobacteria</taxon>
        <taxon>Oceanospirillales</taxon>
        <taxon>Oceanospirillaceae</taxon>
        <taxon>Neptunomonas</taxon>
    </lineage>
</organism>
<evidence type="ECO:0000259" key="8">
    <source>
        <dbReference type="PROSITE" id="PS50112"/>
    </source>
</evidence>
<comment type="cofactor">
    <cofactor evidence="1">
        <name>Mg(2+)</name>
        <dbReference type="ChEBI" id="CHEBI:18420"/>
    </cofactor>
</comment>
<name>A0A1I2M719_9GAMM</name>
<evidence type="ECO:0000256" key="2">
    <source>
        <dbReference type="ARBA" id="ARBA00012282"/>
    </source>
</evidence>
<feature type="coiled-coil region" evidence="5">
    <location>
        <begin position="301"/>
        <end position="338"/>
    </location>
</feature>
<evidence type="ECO:0000256" key="3">
    <source>
        <dbReference type="ARBA" id="ARBA00022636"/>
    </source>
</evidence>
<evidence type="ECO:0000256" key="6">
    <source>
        <dbReference type="SAM" id="MobiDB-lite"/>
    </source>
</evidence>
<feature type="domain" description="GGDEF" evidence="10">
    <location>
        <begin position="366"/>
        <end position="499"/>
    </location>
</feature>
<dbReference type="PANTHER" id="PTHR44757:SF2">
    <property type="entry name" value="BIOFILM ARCHITECTURE MAINTENANCE PROTEIN MBAA"/>
    <property type="match status" value="1"/>
</dbReference>
<gene>
    <name evidence="11" type="ORF">SAMN05216175_101468</name>
</gene>
<dbReference type="InterPro" id="IPR035965">
    <property type="entry name" value="PAS-like_dom_sf"/>
</dbReference>
<dbReference type="InterPro" id="IPR013656">
    <property type="entry name" value="PAS_4"/>
</dbReference>
<keyword evidence="7" id="KW-0812">Transmembrane</keyword>
<dbReference type="PROSITE" id="PS50112">
    <property type="entry name" value="PAS"/>
    <property type="match status" value="1"/>
</dbReference>
<dbReference type="PANTHER" id="PTHR44757">
    <property type="entry name" value="DIGUANYLATE CYCLASE DGCP"/>
    <property type="match status" value="1"/>
</dbReference>
<dbReference type="InterPro" id="IPR000014">
    <property type="entry name" value="PAS"/>
</dbReference>
<dbReference type="STRING" id="1045558.SAMN05216175_101468"/>
<dbReference type="CDD" id="cd01948">
    <property type="entry name" value="EAL"/>
    <property type="match status" value="1"/>
</dbReference>
<dbReference type="GO" id="GO:0071732">
    <property type="term" value="P:cellular response to nitric oxide"/>
    <property type="evidence" value="ECO:0007669"/>
    <property type="project" value="UniProtKB-ARBA"/>
</dbReference>
<dbReference type="InterPro" id="IPR000160">
    <property type="entry name" value="GGDEF_dom"/>
</dbReference>
<dbReference type="InterPro" id="IPR029787">
    <property type="entry name" value="Nucleotide_cyclase"/>
</dbReference>
<protein>
    <recommendedName>
        <fullName evidence="2">cyclic-guanylate-specific phosphodiesterase</fullName>
        <ecNumber evidence="2">3.1.4.52</ecNumber>
    </recommendedName>
</protein>
<feature type="region of interest" description="Disordered" evidence="6">
    <location>
        <begin position="505"/>
        <end position="532"/>
    </location>
</feature>
<dbReference type="SUPFAM" id="SSF55785">
    <property type="entry name" value="PYP-like sensor domain (PAS domain)"/>
    <property type="match status" value="1"/>
</dbReference>
<dbReference type="SUPFAM" id="SSF141868">
    <property type="entry name" value="EAL domain-like"/>
    <property type="match status" value="1"/>
</dbReference>
<dbReference type="CDD" id="cd01949">
    <property type="entry name" value="GGDEF"/>
    <property type="match status" value="2"/>
</dbReference>
<feature type="transmembrane region" description="Helical" evidence="7">
    <location>
        <begin position="144"/>
        <end position="168"/>
    </location>
</feature>
<dbReference type="EC" id="3.1.4.52" evidence="2"/>
<keyword evidence="7" id="KW-1133">Transmembrane helix</keyword>
<dbReference type="EMBL" id="FOOU01000001">
    <property type="protein sequence ID" value="SFF87315.1"/>
    <property type="molecule type" value="Genomic_DNA"/>
</dbReference>
<evidence type="ECO:0000313" key="11">
    <source>
        <dbReference type="EMBL" id="SFF87315.1"/>
    </source>
</evidence>
<dbReference type="NCBIfam" id="TIGR00254">
    <property type="entry name" value="GGDEF"/>
    <property type="match status" value="2"/>
</dbReference>
<evidence type="ECO:0000256" key="5">
    <source>
        <dbReference type="SAM" id="Coils"/>
    </source>
</evidence>
<dbReference type="OrthoDB" id="5620448at2"/>
<sequence length="1034" mass="113414">MKAAMSPVFRLSIGLILLTVSLLLVGDLLGFIPDQKHAEFTARKAIAESLAVQVSSNIAQGQMASVTETIHSLQERNDSILSVGLRTADGHLISNAGDHLSHWQPADKESSTPSHVQVPIHNQSGRWGALEISFKPLGGNSFDLFNGGSLVTVILFISLSGFVAYWVFLKRALNELDPSAVVPDRVRAALDVLAEGLAMLDNKGRMVFVNEAFESKLGQPAQALVGKYLSDLEWEPSANKDAGQPFIFPWKLALEGIEAPHSSQLKLRTMLHEHLSFAVNVAPIKAPEGNIRGVVVTFDDVTELEHKNNDLERALDRVQQSQREITRQNRELQILATRDPLTGALNRRSLFDGFTTLLGEAADEGASISCIMVDIDHFKSVNDRFGHATGDKVIKLLSRILTETARTDDLVGRYGGEEFCVVLPGIDEEQAEVIAESMRLAVHEGKIDQFTSAIRFTASFGVSSNLGGSSTPSILVDLADKALYHSKNSGRNRVTRWSEIQHSSTVKPISDETAKQIAPTSSNIESSAESSTDQQLQYRIEELEALIRSQSTHDVASTDEATGLPNRIVLIDRIKQGIVRSQRLNTRLAVLFIDIDTLQVIRNTLGDPAAEKLVKLVAGRLNKTLRSTDTVAIDGATNIGVSVSRVSSGEFVVLLTDMHSEESTTWIIQRMFAAMNEAVHIESTDVFLDVRIGVSMYPNDGDDPDLLLANAGAALREAKTTVGRDVCLYFSKEMNQRSKTQLRMEGQLHRAIERGELFLEYQPVVDMSTGRISSFEALIRWRHPELGLVTPDNFIPMAENAGLIESIGDWVLENACRQLKAWQTRGHDHLSMAINLSPVQLRKAELAENIVSIVEQTGISPGSLTIEITESALIQNLDTAVSIIDRLSSVGIRVSLDDFGTGYSSLSYLKRFPIDIVKIDRSFLQDFPSHAHDTAIISAIIAMAHSLGLHVIAEGVETEEQLKVLQNLKCDEIQGYLFSRPISREQATALLSSPSNIRRQVWAAGSNDKPVNNSALSGVLNNAPSRKTVTQQVH</sequence>
<dbReference type="InterPro" id="IPR052155">
    <property type="entry name" value="Biofilm_reg_signaling"/>
</dbReference>
<dbReference type="SMART" id="SM00091">
    <property type="entry name" value="PAS"/>
    <property type="match status" value="1"/>
</dbReference>
<feature type="compositionally biased region" description="Low complexity" evidence="6">
    <location>
        <begin position="521"/>
        <end position="531"/>
    </location>
</feature>
<dbReference type="InterPro" id="IPR001633">
    <property type="entry name" value="EAL_dom"/>
</dbReference>
<dbReference type="NCBIfam" id="TIGR00229">
    <property type="entry name" value="sensory_box"/>
    <property type="match status" value="1"/>
</dbReference>
<dbReference type="Pfam" id="PF08448">
    <property type="entry name" value="PAS_4"/>
    <property type="match status" value="1"/>
</dbReference>